<reference evidence="7" key="1">
    <citation type="submission" date="2024-07" db="EMBL/GenBank/DDBJ databases">
        <title>Two chromosome-level genome assemblies of Korean endemic species Abeliophyllum distichum and Forsythia ovata (Oleaceae).</title>
        <authorList>
            <person name="Jang H."/>
        </authorList>
    </citation>
    <scope>NUCLEOTIDE SEQUENCE [LARGE SCALE GENOMIC DNA]</scope>
</reference>
<dbReference type="InterPro" id="IPR008978">
    <property type="entry name" value="HSP20-like_chaperone"/>
</dbReference>
<feature type="region of interest" description="Disordered" evidence="4">
    <location>
        <begin position="91"/>
        <end position="135"/>
    </location>
</feature>
<evidence type="ECO:0000256" key="4">
    <source>
        <dbReference type="SAM" id="MobiDB-lite"/>
    </source>
</evidence>
<evidence type="ECO:0000259" key="5">
    <source>
        <dbReference type="PROSITE" id="PS51203"/>
    </source>
</evidence>
<name>A0ABD1X2P9_9LAMI</name>
<protein>
    <submittedName>
        <fullName evidence="6">Protein BOBBER 1</fullName>
    </submittedName>
</protein>
<comment type="subcellular location">
    <subcellularLocation>
        <location evidence="1">Cytoplasmic granule</location>
    </subcellularLocation>
</comment>
<dbReference type="Pfam" id="PF04969">
    <property type="entry name" value="CS"/>
    <property type="match status" value="1"/>
</dbReference>
<dbReference type="SUPFAM" id="SSF49764">
    <property type="entry name" value="HSP20-like chaperones"/>
    <property type="match status" value="1"/>
</dbReference>
<gene>
    <name evidence="6" type="ORF">Fot_00983</name>
</gene>
<accession>A0ABD1X2P9</accession>
<dbReference type="InterPro" id="IPR007052">
    <property type="entry name" value="CS_dom"/>
</dbReference>
<keyword evidence="2" id="KW-0963">Cytoplasm</keyword>
<dbReference type="EMBL" id="JBFOLJ010000001">
    <property type="protein sequence ID" value="KAL2556244.1"/>
    <property type="molecule type" value="Genomic_DNA"/>
</dbReference>
<dbReference type="PANTHER" id="PTHR12356:SF3">
    <property type="entry name" value="NUCLEAR MIGRATION PROTEIN NUDC"/>
    <property type="match status" value="1"/>
</dbReference>
<evidence type="ECO:0000313" key="7">
    <source>
        <dbReference type="Proteomes" id="UP001604277"/>
    </source>
</evidence>
<comment type="caution">
    <text evidence="6">The sequence shown here is derived from an EMBL/GenBank/DDBJ whole genome shotgun (WGS) entry which is preliminary data.</text>
</comment>
<evidence type="ECO:0000256" key="2">
    <source>
        <dbReference type="ARBA" id="ARBA00022490"/>
    </source>
</evidence>
<dbReference type="AlphaFoldDB" id="A0ABD1X2P9"/>
<feature type="region of interest" description="Disordered" evidence="4">
    <location>
        <begin position="1"/>
        <end position="30"/>
    </location>
</feature>
<comment type="function">
    <text evidence="3">Small heat shock protein required for the establishment of auxin gradients and for patterning of the apical domain of the embryo. Involved in the specification of the cotyledon primordia. Also required for normal inflorescence and floral meristem function, normal developmental patterning and thermotolerance. Acts as a molecular chaperone.</text>
</comment>
<dbReference type="PANTHER" id="PTHR12356">
    <property type="entry name" value="NUCLEAR MOVEMENT PROTEIN NUDC"/>
    <property type="match status" value="1"/>
</dbReference>
<dbReference type="Proteomes" id="UP001604277">
    <property type="component" value="Unassembled WGS sequence"/>
</dbReference>
<feature type="domain" description="CS" evidence="5">
    <location>
        <begin position="136"/>
        <end position="225"/>
    </location>
</feature>
<dbReference type="GO" id="GO:0006950">
    <property type="term" value="P:response to stress"/>
    <property type="evidence" value="ECO:0007669"/>
    <property type="project" value="UniProtKB-ARBA"/>
</dbReference>
<dbReference type="FunFam" id="2.60.40.790:FF:000001">
    <property type="entry name" value="Nuclear migration protein nudC"/>
    <property type="match status" value="1"/>
</dbReference>
<evidence type="ECO:0000313" key="6">
    <source>
        <dbReference type="EMBL" id="KAL2556244.1"/>
    </source>
</evidence>
<proteinExistence type="predicted"/>
<feature type="compositionally biased region" description="Basic and acidic residues" evidence="4">
    <location>
        <begin position="116"/>
        <end position="126"/>
    </location>
</feature>
<sequence>MAILSDYEEENQKKPMLSETSVRKPFQDSLEPSEPLGFLKRVFEFLARESDLFKIDSLEKDVNAVVRLVKEKVDAEERKRKEIKVEENVKSEKKVKGVPPEAAKEAAVKEEEEEKGSETKEEEKRGPRAPNRCNGLDMDNYSWGQSLQEVNVTVPVPPGTKSKFIACEIKKKHLKVGLKGQPPVIDGELFQPVKVDDCFWSLEDQKSISILLTKHNQMEWWKYLVKGEPDIDTQKAEPENSKLSDLDPEMRSTVEKMMFDQQQKSMGLPTSDEMQKQEILKKFMAEHPEMDFSGAKIC</sequence>
<dbReference type="PROSITE" id="PS51203">
    <property type="entry name" value="CS"/>
    <property type="match status" value="1"/>
</dbReference>
<dbReference type="InterPro" id="IPR037898">
    <property type="entry name" value="NudC_fam"/>
</dbReference>
<evidence type="ECO:0000256" key="1">
    <source>
        <dbReference type="ARBA" id="ARBA00004463"/>
    </source>
</evidence>
<organism evidence="6 7">
    <name type="scientific">Forsythia ovata</name>
    <dbReference type="NCBI Taxonomy" id="205694"/>
    <lineage>
        <taxon>Eukaryota</taxon>
        <taxon>Viridiplantae</taxon>
        <taxon>Streptophyta</taxon>
        <taxon>Embryophyta</taxon>
        <taxon>Tracheophyta</taxon>
        <taxon>Spermatophyta</taxon>
        <taxon>Magnoliopsida</taxon>
        <taxon>eudicotyledons</taxon>
        <taxon>Gunneridae</taxon>
        <taxon>Pentapetalae</taxon>
        <taxon>asterids</taxon>
        <taxon>lamiids</taxon>
        <taxon>Lamiales</taxon>
        <taxon>Oleaceae</taxon>
        <taxon>Forsythieae</taxon>
        <taxon>Forsythia</taxon>
    </lineage>
</organism>
<evidence type="ECO:0000256" key="3">
    <source>
        <dbReference type="ARBA" id="ARBA00053226"/>
    </source>
</evidence>
<dbReference type="Gene3D" id="2.60.40.790">
    <property type="match status" value="1"/>
</dbReference>
<keyword evidence="7" id="KW-1185">Reference proteome</keyword>
<dbReference type="CDD" id="cd06467">
    <property type="entry name" value="p23_NUDC_like"/>
    <property type="match status" value="1"/>
</dbReference>